<dbReference type="AlphaFoldDB" id="A0A0A1H1G5"/>
<feature type="signal peptide" evidence="1">
    <location>
        <begin position="1"/>
        <end position="19"/>
    </location>
</feature>
<dbReference type="InterPro" id="IPR011992">
    <property type="entry name" value="EF-hand-dom_pair"/>
</dbReference>
<organism evidence="4">
    <name type="scientific">Nilaparvata lugens</name>
    <name type="common">Brown planthopper</name>
    <dbReference type="NCBI Taxonomy" id="108931"/>
    <lineage>
        <taxon>Eukaryota</taxon>
        <taxon>Metazoa</taxon>
        <taxon>Ecdysozoa</taxon>
        <taxon>Arthropoda</taxon>
        <taxon>Hexapoda</taxon>
        <taxon>Insecta</taxon>
        <taxon>Pterygota</taxon>
        <taxon>Neoptera</taxon>
        <taxon>Paraneoptera</taxon>
        <taxon>Hemiptera</taxon>
        <taxon>Auchenorrhyncha</taxon>
        <taxon>Fulgoroidea</taxon>
        <taxon>Delphacidae</taxon>
        <taxon>Delphacinae</taxon>
        <taxon>Nilaparvata</taxon>
    </lineage>
</organism>
<accession>A0A0A1H1G5</accession>
<keyword evidence="1" id="KW-0732">Signal</keyword>
<reference evidence="4" key="1">
    <citation type="submission" date="2014-03" db="EMBL/GenBank/DDBJ databases">
        <title>Major protein components of salivary sheath in the brown planthopper, Nilaparvata lugens.</title>
        <authorList>
            <person name="Hasegawa T."/>
            <person name="Hattori M."/>
            <person name="Ishibashi J."/>
            <person name="Noda H."/>
        </authorList>
    </citation>
    <scope>NUCLEOTIDE SEQUENCE</scope>
    <source>
        <tissue evidence="4">Salivary gland</tissue>
    </source>
</reference>
<dbReference type="EMBL" id="AB915707">
    <property type="protein sequence ID" value="BAP87105.1"/>
    <property type="molecule type" value="mRNA"/>
</dbReference>
<evidence type="ECO:0000256" key="1">
    <source>
        <dbReference type="SAM" id="SignalP"/>
    </source>
</evidence>
<feature type="domain" description="EF-hand" evidence="2">
    <location>
        <begin position="84"/>
        <end position="119"/>
    </location>
</feature>
<dbReference type="InterPro" id="IPR002048">
    <property type="entry name" value="EF_hand_dom"/>
</dbReference>
<dbReference type="Gene3D" id="1.10.238.10">
    <property type="entry name" value="EF-hand"/>
    <property type="match status" value="1"/>
</dbReference>
<evidence type="ECO:0000313" key="4">
    <source>
        <dbReference type="EMBL" id="BAP87105.1"/>
    </source>
</evidence>
<dbReference type="PROSITE" id="PS51257">
    <property type="entry name" value="PROKAR_LIPOPROTEIN"/>
    <property type="match status" value="1"/>
</dbReference>
<dbReference type="SUPFAM" id="SSF47473">
    <property type="entry name" value="EF-hand"/>
    <property type="match status" value="1"/>
</dbReference>
<reference evidence="3" key="2">
    <citation type="submission" date="2017-06" db="EMBL/GenBank/DDBJ databases">
        <title>Secretome analysis and in planta expression of salivary proteins reveals a potential large effector repertoire of the brown planthopper, Nilaparvata lugens.</title>
        <authorList>
            <person name="Rao W."/>
            <person name="Zheng X."/>
            <person name="Liu B."/>
            <person name="Du B."/>
            <person name="He G."/>
        </authorList>
    </citation>
    <scope>NUCLEOTIDE SEQUENCE</scope>
</reference>
<gene>
    <name evidence="4" type="primary">NL006</name>
</gene>
<dbReference type="PROSITE" id="PS50222">
    <property type="entry name" value="EF_HAND_2"/>
    <property type="match status" value="1"/>
</dbReference>
<name>A0A0A1H1G5_NILLU</name>
<sequence length="181" mass="20416">MLRLQLVVVGVALIACCCANPPTPTPKSFPKFKPEDTTDFKTDILAAELAARAAAGTDGSVNRAQFKTACIGLYAQRTSPQLTPTDQEIEALFKLYDRDHNDKIDMKEGIMGVMQHQEFFYYDMNLDGKLDENELMYMYDTRDQNMQYSGSADFVEVYQRLQSHNKLPSGWEKSLGKDIPA</sequence>
<dbReference type="EMBL" id="MF278671">
    <property type="protein sequence ID" value="ASL04977.1"/>
    <property type="molecule type" value="mRNA"/>
</dbReference>
<dbReference type="GO" id="GO:0005509">
    <property type="term" value="F:calcium ion binding"/>
    <property type="evidence" value="ECO:0007669"/>
    <property type="project" value="InterPro"/>
</dbReference>
<proteinExistence type="evidence at transcript level"/>
<evidence type="ECO:0000313" key="3">
    <source>
        <dbReference type="EMBL" id="ASL04977.1"/>
    </source>
</evidence>
<protein>
    <submittedName>
        <fullName evidence="4">EF-hand motif protein</fullName>
    </submittedName>
</protein>
<feature type="chain" id="PRO_5001975286" evidence="1">
    <location>
        <begin position="20"/>
        <end position="181"/>
    </location>
</feature>
<evidence type="ECO:0000259" key="2">
    <source>
        <dbReference type="PROSITE" id="PS50222"/>
    </source>
</evidence>